<accession>A0A4V2NVD6</accession>
<comment type="caution">
    <text evidence="3">The sequence shown here is derived from an EMBL/GenBank/DDBJ whole genome shotgun (WGS) entry which is preliminary data.</text>
</comment>
<name>A0A4V2NVD6_9ACTN</name>
<dbReference type="Proteomes" id="UP000295244">
    <property type="component" value="Unassembled WGS sequence"/>
</dbReference>
<dbReference type="AlphaFoldDB" id="A0A4V2NVD6"/>
<protein>
    <submittedName>
        <fullName evidence="3">Uma2 family endonuclease</fullName>
    </submittedName>
</protein>
<dbReference type="EMBL" id="SKBU01000042">
    <property type="protein sequence ID" value="TCJ13066.1"/>
    <property type="molecule type" value="Genomic_DNA"/>
</dbReference>
<dbReference type="OrthoDB" id="9799703at2"/>
<proteinExistence type="predicted"/>
<keyword evidence="3" id="KW-0255">Endonuclease</keyword>
<evidence type="ECO:0000256" key="1">
    <source>
        <dbReference type="SAM" id="MobiDB-lite"/>
    </source>
</evidence>
<organism evidence="3 4">
    <name type="scientific">Rubrobacter taiwanensis</name>
    <dbReference type="NCBI Taxonomy" id="185139"/>
    <lineage>
        <taxon>Bacteria</taxon>
        <taxon>Bacillati</taxon>
        <taxon>Actinomycetota</taxon>
        <taxon>Rubrobacteria</taxon>
        <taxon>Rubrobacterales</taxon>
        <taxon>Rubrobacteraceae</taxon>
        <taxon>Rubrobacter</taxon>
    </lineage>
</organism>
<dbReference type="Pfam" id="PF05685">
    <property type="entry name" value="Uma2"/>
    <property type="match status" value="1"/>
</dbReference>
<gene>
    <name evidence="3" type="ORF">E0L93_15290</name>
</gene>
<dbReference type="InterPro" id="IPR008538">
    <property type="entry name" value="Uma2"/>
</dbReference>
<dbReference type="InterPro" id="IPR012296">
    <property type="entry name" value="Nuclease_put_TT1808"/>
</dbReference>
<evidence type="ECO:0000313" key="4">
    <source>
        <dbReference type="Proteomes" id="UP000295244"/>
    </source>
</evidence>
<reference evidence="3 4" key="1">
    <citation type="submission" date="2019-03" db="EMBL/GenBank/DDBJ databases">
        <title>Whole genome sequence of a novel Rubrobacter taiwanensis strain, isolated from Yellowstone National Park.</title>
        <authorList>
            <person name="Freed S."/>
            <person name="Ramaley R.F."/>
            <person name="Kyndt J.A."/>
        </authorList>
    </citation>
    <scope>NUCLEOTIDE SEQUENCE [LARGE SCALE GENOMIC DNA]</scope>
    <source>
        <strain evidence="3 4">Yellowstone</strain>
    </source>
</reference>
<keyword evidence="3" id="KW-0540">Nuclease</keyword>
<dbReference type="SUPFAM" id="SSF52980">
    <property type="entry name" value="Restriction endonuclease-like"/>
    <property type="match status" value="1"/>
</dbReference>
<evidence type="ECO:0000313" key="3">
    <source>
        <dbReference type="EMBL" id="TCJ13066.1"/>
    </source>
</evidence>
<dbReference type="Gene3D" id="3.90.1570.10">
    <property type="entry name" value="tt1808, chain A"/>
    <property type="match status" value="1"/>
</dbReference>
<dbReference type="GO" id="GO:0004519">
    <property type="term" value="F:endonuclease activity"/>
    <property type="evidence" value="ECO:0007669"/>
    <property type="project" value="UniProtKB-KW"/>
</dbReference>
<keyword evidence="4" id="KW-1185">Reference proteome</keyword>
<dbReference type="PANTHER" id="PTHR36558:SF1">
    <property type="entry name" value="RESTRICTION ENDONUCLEASE DOMAIN-CONTAINING PROTEIN-RELATED"/>
    <property type="match status" value="1"/>
</dbReference>
<dbReference type="InterPro" id="IPR011335">
    <property type="entry name" value="Restrct_endonuc-II-like"/>
</dbReference>
<evidence type="ECO:0000259" key="2">
    <source>
        <dbReference type="Pfam" id="PF05685"/>
    </source>
</evidence>
<feature type="region of interest" description="Disordered" evidence="1">
    <location>
        <begin position="42"/>
        <end position="62"/>
    </location>
</feature>
<keyword evidence="3" id="KW-0378">Hydrolase</keyword>
<dbReference type="CDD" id="cd06260">
    <property type="entry name" value="DUF820-like"/>
    <property type="match status" value="1"/>
</dbReference>
<feature type="domain" description="Putative restriction endonuclease" evidence="2">
    <location>
        <begin position="134"/>
        <end position="288"/>
    </location>
</feature>
<dbReference type="PANTHER" id="PTHR36558">
    <property type="entry name" value="GLR1098 PROTEIN"/>
    <property type="match status" value="1"/>
</dbReference>
<sequence>MPSATTASSACAVRTATRLGLTGISISPKACSNVRVSPDGSLPPLSPSLPHPAGSRSSPAAPIRNSLRVASSISGSGGKVRTRSAASFVMPFSSRSLAGFHIRWCGSPGWGTGLVSYTGHMAEKATPHGPLSIEEYRKLEESATVRHEYVAGEIYAMVGATRRHHRICGNIFRRLADAAAGGPCRVSMETVRLEVAGDVIPGGIAYYPDVMVVCGREPEDPYIEDAPCLVVEVVSPNTASTDRREKLMVYRQIPSVEAYLIIEQDRKRVERHFRGEDGLWRKADLVDVGRFPVPCPPDTELTLDEVYEGL</sequence>